<keyword evidence="1" id="KW-0175">Coiled coil</keyword>
<name>A0A2S5R946_9PROT</name>
<keyword evidence="3" id="KW-1185">Reference proteome</keyword>
<proteinExistence type="predicted"/>
<comment type="caution">
    <text evidence="2">The sequence shown here is derived from an EMBL/GenBank/DDBJ whole genome shotgun (WGS) entry which is preliminary data.</text>
</comment>
<feature type="coiled-coil region" evidence="1">
    <location>
        <begin position="36"/>
        <end position="63"/>
    </location>
</feature>
<evidence type="ECO:0000313" key="3">
    <source>
        <dbReference type="Proteomes" id="UP000239425"/>
    </source>
</evidence>
<dbReference type="EMBL" id="PHHC01000080">
    <property type="protein sequence ID" value="PPE03851.1"/>
    <property type="molecule type" value="Genomic_DNA"/>
</dbReference>
<protein>
    <submittedName>
        <fullName evidence="2">Uncharacterized protein</fullName>
    </submittedName>
</protein>
<dbReference type="Proteomes" id="UP000239425">
    <property type="component" value="Unassembled WGS sequence"/>
</dbReference>
<dbReference type="RefSeq" id="WP_104206686.1">
    <property type="nucleotide sequence ID" value="NZ_PHHC01000080.1"/>
</dbReference>
<reference evidence="2 3" key="1">
    <citation type="submission" date="2017-11" db="EMBL/GenBank/DDBJ databases">
        <title>Comparative genomic analysis of Holospora spp., intranuclear symbionts of paramecia.</title>
        <authorList>
            <person name="Garushyants S.K."/>
            <person name="Beliavskaya A."/>
            <person name="Malko D.B."/>
            <person name="Logacheva M.D."/>
            <person name="Rautian M.S."/>
            <person name="Gelfand M.S."/>
        </authorList>
    </citation>
    <scope>NUCLEOTIDE SEQUENCE [LARGE SCALE GENOMIC DNA]</scope>
    <source>
        <strain evidence="3">02AZ16</strain>
    </source>
</reference>
<evidence type="ECO:0000313" key="2">
    <source>
        <dbReference type="EMBL" id="PPE03851.1"/>
    </source>
</evidence>
<organism evidence="2 3">
    <name type="scientific">Holospora curviuscula</name>
    <dbReference type="NCBI Taxonomy" id="1082868"/>
    <lineage>
        <taxon>Bacteria</taxon>
        <taxon>Pseudomonadati</taxon>
        <taxon>Pseudomonadota</taxon>
        <taxon>Alphaproteobacteria</taxon>
        <taxon>Holosporales</taxon>
        <taxon>Holosporaceae</taxon>
        <taxon>Holospora</taxon>
    </lineage>
</organism>
<dbReference type="AlphaFoldDB" id="A0A2S5R946"/>
<accession>A0A2S5R946</accession>
<evidence type="ECO:0000256" key="1">
    <source>
        <dbReference type="SAM" id="Coils"/>
    </source>
</evidence>
<gene>
    <name evidence="2" type="ORF">HCUR_00628</name>
</gene>
<sequence>MFFAQVPRNALAQGNNEQDNNVQNLLVQQRIEFHKYKQAQENIRFILNQFKKKNIEIKKAEQAYKDNQQSIPKRYIRGNARGRLCTIKIRVLIYE</sequence>